<proteinExistence type="inferred from homology"/>
<dbReference type="GO" id="GO:0006508">
    <property type="term" value="P:proteolysis"/>
    <property type="evidence" value="ECO:0007669"/>
    <property type="project" value="UniProtKB-KW"/>
</dbReference>
<dbReference type="AlphaFoldDB" id="A0A8J7GRY0"/>
<dbReference type="PROSITE" id="PS51935">
    <property type="entry name" value="NLPC_P60"/>
    <property type="match status" value="1"/>
</dbReference>
<comment type="caution">
    <text evidence="6">The sequence shown here is derived from an EMBL/GenBank/DDBJ whole genome shotgun (WGS) entry which is preliminary data.</text>
</comment>
<keyword evidence="7" id="KW-1185">Reference proteome</keyword>
<evidence type="ECO:0000313" key="6">
    <source>
        <dbReference type="EMBL" id="MBG6137098.1"/>
    </source>
</evidence>
<dbReference type="EMBL" id="JADOUF010000001">
    <property type="protein sequence ID" value="MBG6137098.1"/>
    <property type="molecule type" value="Genomic_DNA"/>
</dbReference>
<protein>
    <submittedName>
        <fullName evidence="6">Cell wall-associated NlpC family hydrolase</fullName>
    </submittedName>
</protein>
<keyword evidence="4" id="KW-0788">Thiol protease</keyword>
<reference evidence="6" key="1">
    <citation type="submission" date="2020-11" db="EMBL/GenBank/DDBJ databases">
        <title>Sequencing the genomes of 1000 actinobacteria strains.</title>
        <authorList>
            <person name="Klenk H.-P."/>
        </authorList>
    </citation>
    <scope>NUCLEOTIDE SEQUENCE</scope>
    <source>
        <strain evidence="6">DSM 45356</strain>
    </source>
</reference>
<sequence length="344" mass="36789">MSRVPVRLVALAAGALAVLATGVFLVVRSDGAAPVPTEVASGAPSATARATAALQFRRLQDPPRTEVLGGDGSTVAVFTDTSRTVRLTGPERVFAEPKYTPATVRTDQWIRLAPHPWSAGQETQPWFAPWLKSATADRTPDVLGVAMEYGYGAQPLTDPTGQQIAGDAAFGPLSDADPDGRAENSDFYDYLGVPWSFPDGKKEQPDPERIHSLDCSGFIRMVYGYRLGLPLRGTNTPGEGALPRRAYAMAEFGPGQIVIPNSGTQARDFDKLQPGDLLFFHTASAEGASIEHMGIYLGIDDAGHQRFISSRTKANGPTLGDAGGESILDGTGYWAVRFRTARRV</sequence>
<gene>
    <name evidence="6" type="ORF">IW245_003292</name>
</gene>
<dbReference type="PANTHER" id="PTHR47053">
    <property type="entry name" value="MUREIN DD-ENDOPEPTIDASE MEPH-RELATED"/>
    <property type="match status" value="1"/>
</dbReference>
<evidence type="ECO:0000313" key="7">
    <source>
        <dbReference type="Proteomes" id="UP000622552"/>
    </source>
</evidence>
<dbReference type="PANTHER" id="PTHR47053:SF1">
    <property type="entry name" value="MUREIN DD-ENDOPEPTIDASE MEPH-RELATED"/>
    <property type="match status" value="1"/>
</dbReference>
<feature type="domain" description="NlpC/P60" evidence="5">
    <location>
        <begin position="177"/>
        <end position="344"/>
    </location>
</feature>
<dbReference type="SUPFAM" id="SSF54001">
    <property type="entry name" value="Cysteine proteinases"/>
    <property type="match status" value="1"/>
</dbReference>
<dbReference type="Proteomes" id="UP000622552">
    <property type="component" value="Unassembled WGS sequence"/>
</dbReference>
<evidence type="ECO:0000256" key="1">
    <source>
        <dbReference type="ARBA" id="ARBA00007074"/>
    </source>
</evidence>
<evidence type="ECO:0000256" key="2">
    <source>
        <dbReference type="ARBA" id="ARBA00022670"/>
    </source>
</evidence>
<keyword evidence="3 6" id="KW-0378">Hydrolase</keyword>
<organism evidence="6 7">
    <name type="scientific">Longispora fulva</name>
    <dbReference type="NCBI Taxonomy" id="619741"/>
    <lineage>
        <taxon>Bacteria</taxon>
        <taxon>Bacillati</taxon>
        <taxon>Actinomycetota</taxon>
        <taxon>Actinomycetes</taxon>
        <taxon>Micromonosporales</taxon>
        <taxon>Micromonosporaceae</taxon>
        <taxon>Longispora</taxon>
    </lineage>
</organism>
<evidence type="ECO:0000256" key="4">
    <source>
        <dbReference type="ARBA" id="ARBA00022807"/>
    </source>
</evidence>
<evidence type="ECO:0000256" key="3">
    <source>
        <dbReference type="ARBA" id="ARBA00022801"/>
    </source>
</evidence>
<dbReference type="Pfam" id="PF00877">
    <property type="entry name" value="NLPC_P60"/>
    <property type="match status" value="1"/>
</dbReference>
<evidence type="ECO:0000259" key="5">
    <source>
        <dbReference type="PROSITE" id="PS51935"/>
    </source>
</evidence>
<keyword evidence="2" id="KW-0645">Protease</keyword>
<accession>A0A8J7GRY0</accession>
<dbReference type="InterPro" id="IPR051202">
    <property type="entry name" value="Peptidase_C40"/>
</dbReference>
<name>A0A8J7GRY0_9ACTN</name>
<dbReference type="GO" id="GO:0008234">
    <property type="term" value="F:cysteine-type peptidase activity"/>
    <property type="evidence" value="ECO:0007669"/>
    <property type="project" value="UniProtKB-KW"/>
</dbReference>
<comment type="similarity">
    <text evidence="1">Belongs to the peptidase C40 family.</text>
</comment>
<dbReference type="Gene3D" id="3.90.1720.10">
    <property type="entry name" value="endopeptidase domain like (from Nostoc punctiforme)"/>
    <property type="match status" value="1"/>
</dbReference>
<dbReference type="InterPro" id="IPR038765">
    <property type="entry name" value="Papain-like_cys_pep_sf"/>
</dbReference>
<dbReference type="RefSeq" id="WP_197004001.1">
    <property type="nucleotide sequence ID" value="NZ_BONS01000022.1"/>
</dbReference>
<dbReference type="InterPro" id="IPR000064">
    <property type="entry name" value="NLP_P60_dom"/>
</dbReference>